<dbReference type="AlphaFoldDB" id="A0A974WJA3"/>
<organism evidence="1 2">
    <name type="scientific">Fulvivirga lutea</name>
    <dbReference type="NCBI Taxonomy" id="2810512"/>
    <lineage>
        <taxon>Bacteria</taxon>
        <taxon>Pseudomonadati</taxon>
        <taxon>Bacteroidota</taxon>
        <taxon>Cytophagia</taxon>
        <taxon>Cytophagales</taxon>
        <taxon>Fulvivirgaceae</taxon>
        <taxon>Fulvivirga</taxon>
    </lineage>
</organism>
<proteinExistence type="predicted"/>
<reference evidence="1" key="1">
    <citation type="submission" date="2021-02" db="EMBL/GenBank/DDBJ databases">
        <title>Fulvivirga sp. S481 isolated from sea water.</title>
        <authorList>
            <person name="Bae S.S."/>
            <person name="Baek K."/>
        </authorList>
    </citation>
    <scope>NUCLEOTIDE SEQUENCE</scope>
    <source>
        <strain evidence="1">S481</strain>
    </source>
</reference>
<evidence type="ECO:0000313" key="2">
    <source>
        <dbReference type="Proteomes" id="UP000662783"/>
    </source>
</evidence>
<dbReference type="KEGG" id="fuv:JR347_03605"/>
<keyword evidence="2" id="KW-1185">Reference proteome</keyword>
<evidence type="ECO:0000313" key="1">
    <source>
        <dbReference type="EMBL" id="QSE98177.1"/>
    </source>
</evidence>
<dbReference type="EMBL" id="CP070608">
    <property type="protein sequence ID" value="QSE98177.1"/>
    <property type="molecule type" value="Genomic_DNA"/>
</dbReference>
<accession>A0A974WJA3</accession>
<gene>
    <name evidence="1" type="ORF">JR347_03605</name>
</gene>
<name>A0A974WJA3_9BACT</name>
<dbReference type="RefSeq" id="WP_205722685.1">
    <property type="nucleotide sequence ID" value="NZ_CP070608.1"/>
</dbReference>
<sequence length="64" mass="7318">METTTKKQAIVQSINSMNEAEMEKVIGFIRDLIYSPDQDRDYLEFKRKGLKEIQDALGSAPRAV</sequence>
<dbReference type="Proteomes" id="UP000662783">
    <property type="component" value="Chromosome"/>
</dbReference>
<protein>
    <submittedName>
        <fullName evidence="1">Uncharacterized protein</fullName>
    </submittedName>
</protein>